<keyword evidence="2" id="KW-0808">Transferase</keyword>
<evidence type="ECO:0000313" key="2">
    <source>
        <dbReference type="EMBL" id="ONM06621.1"/>
    </source>
</evidence>
<dbReference type="AlphaFoldDB" id="A0A1D6KVU2"/>
<name>A0A1D6KVU2_MAIZE</name>
<organism evidence="2">
    <name type="scientific">Zea mays</name>
    <name type="common">Maize</name>
    <dbReference type="NCBI Taxonomy" id="4577"/>
    <lineage>
        <taxon>Eukaryota</taxon>
        <taxon>Viridiplantae</taxon>
        <taxon>Streptophyta</taxon>
        <taxon>Embryophyta</taxon>
        <taxon>Tracheophyta</taxon>
        <taxon>Spermatophyta</taxon>
        <taxon>Magnoliopsida</taxon>
        <taxon>Liliopsida</taxon>
        <taxon>Poales</taxon>
        <taxon>Poaceae</taxon>
        <taxon>PACMAD clade</taxon>
        <taxon>Panicoideae</taxon>
        <taxon>Andropogonodae</taxon>
        <taxon>Andropogoneae</taxon>
        <taxon>Tripsacinae</taxon>
        <taxon>Zea</taxon>
    </lineage>
</organism>
<dbReference type="GO" id="GO:0016301">
    <property type="term" value="F:kinase activity"/>
    <property type="evidence" value="ECO:0007669"/>
    <property type="project" value="UniProtKB-KW"/>
</dbReference>
<dbReference type="STRING" id="4577.A0A1D6KVU2"/>
<evidence type="ECO:0000259" key="1">
    <source>
        <dbReference type="Pfam" id="PF14681"/>
    </source>
</evidence>
<protein>
    <submittedName>
        <fullName evidence="2">Uridine kinase-like protein 4</fullName>
    </submittedName>
</protein>
<keyword evidence="2" id="KW-0418">Kinase</keyword>
<sequence>MHTLIRDKDITTPDFVFYSDRLIGLVMEHGLGHLPFTEKQVITLNRYFAGGTLYLVAA</sequence>
<gene>
    <name evidence="2" type="ORF">ZEAMMB73_Zm00001d033026</name>
</gene>
<dbReference type="SUPFAM" id="SSF53271">
    <property type="entry name" value="PRTase-like"/>
    <property type="match status" value="1"/>
</dbReference>
<proteinExistence type="predicted"/>
<accession>A0A1D6KVU2</accession>
<dbReference type="Gene3D" id="3.40.50.2020">
    <property type="match status" value="1"/>
</dbReference>
<dbReference type="InterPro" id="IPR000836">
    <property type="entry name" value="PRTase_dom"/>
</dbReference>
<feature type="domain" description="Phosphoribosyltransferase" evidence="1">
    <location>
        <begin position="1"/>
        <end position="47"/>
    </location>
</feature>
<dbReference type="EMBL" id="CM007647">
    <property type="protein sequence ID" value="ONM06621.1"/>
    <property type="molecule type" value="Genomic_DNA"/>
</dbReference>
<dbReference type="SMR" id="A0A1D6KVU2"/>
<dbReference type="Pfam" id="PF14681">
    <property type="entry name" value="UPRTase"/>
    <property type="match status" value="1"/>
</dbReference>
<dbReference type="InParanoid" id="A0A1D6KVU2"/>
<reference evidence="2" key="1">
    <citation type="submission" date="2015-12" db="EMBL/GenBank/DDBJ databases">
        <title>Update maize B73 reference genome by single molecule sequencing technologies.</title>
        <authorList>
            <consortium name="Maize Genome Sequencing Project"/>
            <person name="Ware D."/>
        </authorList>
    </citation>
    <scope>NUCLEOTIDE SEQUENCE [LARGE SCALE GENOMIC DNA]</scope>
    <source>
        <tissue evidence="2">Seedling</tissue>
    </source>
</reference>
<dbReference type="InterPro" id="IPR029057">
    <property type="entry name" value="PRTase-like"/>
</dbReference>